<dbReference type="InterPro" id="IPR042100">
    <property type="entry name" value="Bug_dom1"/>
</dbReference>
<keyword evidence="4" id="KW-1185">Reference proteome</keyword>
<dbReference type="AlphaFoldDB" id="A0A4Q1HDK6"/>
<feature type="signal peptide" evidence="2">
    <location>
        <begin position="1"/>
        <end position="30"/>
    </location>
</feature>
<dbReference type="SUPFAM" id="SSF53850">
    <property type="entry name" value="Periplasmic binding protein-like II"/>
    <property type="match status" value="1"/>
</dbReference>
<evidence type="ECO:0000313" key="3">
    <source>
        <dbReference type="EMBL" id="RXN84378.1"/>
    </source>
</evidence>
<reference evidence="3 4" key="1">
    <citation type="journal article" date="2017" name="Int. J. Syst. Evol. Microbiol.">
        <title>Achromobacter aloeverae sp. nov., isolated from the root of Aloe vera (L.) Burm.f.</title>
        <authorList>
            <person name="Kuncharoen N."/>
            <person name="Muramatsu Y."/>
            <person name="Shibata C."/>
            <person name="Kamakura Y."/>
            <person name="Nakagawa Y."/>
            <person name="Tanasupawat S."/>
        </authorList>
    </citation>
    <scope>NUCLEOTIDE SEQUENCE [LARGE SCALE GENOMIC DNA]</scope>
    <source>
        <strain evidence="3 4">AVA-1</strain>
    </source>
</reference>
<accession>A0A4Q1HDK6</accession>
<dbReference type="PIRSF" id="PIRSF017082">
    <property type="entry name" value="YflP"/>
    <property type="match status" value="1"/>
</dbReference>
<dbReference type="Gene3D" id="3.40.190.150">
    <property type="entry name" value="Bordetella uptake gene, domain 1"/>
    <property type="match status" value="1"/>
</dbReference>
<dbReference type="CDD" id="cd07012">
    <property type="entry name" value="PBP2_Bug_TTT"/>
    <property type="match status" value="1"/>
</dbReference>
<dbReference type="EMBL" id="PYAL01000008">
    <property type="protein sequence ID" value="RXN84378.1"/>
    <property type="molecule type" value="Genomic_DNA"/>
</dbReference>
<dbReference type="InterPro" id="IPR005064">
    <property type="entry name" value="BUG"/>
</dbReference>
<dbReference type="PANTHER" id="PTHR42928">
    <property type="entry name" value="TRICARBOXYLATE-BINDING PROTEIN"/>
    <property type="match status" value="1"/>
</dbReference>
<name>A0A4Q1HDK6_9BURK</name>
<dbReference type="Gene3D" id="3.40.190.10">
    <property type="entry name" value="Periplasmic binding protein-like II"/>
    <property type="match status" value="1"/>
</dbReference>
<dbReference type="Pfam" id="PF03401">
    <property type="entry name" value="TctC"/>
    <property type="match status" value="1"/>
</dbReference>
<comment type="similarity">
    <text evidence="1">Belongs to the UPF0065 (bug) family.</text>
</comment>
<dbReference type="Proteomes" id="UP000290849">
    <property type="component" value="Unassembled WGS sequence"/>
</dbReference>
<feature type="chain" id="PRO_5020699936" evidence="2">
    <location>
        <begin position="31"/>
        <end position="336"/>
    </location>
</feature>
<evidence type="ECO:0000256" key="1">
    <source>
        <dbReference type="ARBA" id="ARBA00006987"/>
    </source>
</evidence>
<protein>
    <submittedName>
        <fullName evidence="3">LacI family transcriptional regulator</fullName>
    </submittedName>
</protein>
<dbReference type="RefSeq" id="WP_129153186.1">
    <property type="nucleotide sequence ID" value="NZ_JBHSDO010000018.1"/>
</dbReference>
<keyword evidence="2" id="KW-0732">Signal</keyword>
<comment type="caution">
    <text evidence="3">The sequence shown here is derived from an EMBL/GenBank/DDBJ whole genome shotgun (WGS) entry which is preliminary data.</text>
</comment>
<evidence type="ECO:0000313" key="4">
    <source>
        <dbReference type="Proteomes" id="UP000290849"/>
    </source>
</evidence>
<dbReference type="OrthoDB" id="8677940at2"/>
<evidence type="ECO:0000256" key="2">
    <source>
        <dbReference type="SAM" id="SignalP"/>
    </source>
</evidence>
<proteinExistence type="inferred from homology"/>
<sequence>MKTMSQRFATFIAATAVAGFAALGASSAHAAGEDAAKDYPSKPITLLVGFPAGGPADNAARLLVDRIVTKWPQARIIVQNRGGANGAIAASELTKAPADGYTLFFVTRSHVNLKWLTPKLPFNPETDFQPVGIVLEMPNVMVVGPSVKAADYAAFVKDAAAHPNQYTAFSSGNGSDPHLALAEYMQKSGLRIRHIPYKGGNEGMLDMLAGRVDLSFATLGTVMSQLQKGKLRALAIGGKARSAQLPDVPTFAEVGVKDFSPEAWYGVMAPKGTPPAIVAKLNAVINDVMNTPEGAKKLETLGAIPVRNTVDDFSAIYKHDLKSNGELIQHLDIHVD</sequence>
<organism evidence="3 4">
    <name type="scientific">Achromobacter aloeverae</name>
    <dbReference type="NCBI Taxonomy" id="1750518"/>
    <lineage>
        <taxon>Bacteria</taxon>
        <taxon>Pseudomonadati</taxon>
        <taxon>Pseudomonadota</taxon>
        <taxon>Betaproteobacteria</taxon>
        <taxon>Burkholderiales</taxon>
        <taxon>Alcaligenaceae</taxon>
        <taxon>Achromobacter</taxon>
    </lineage>
</organism>
<gene>
    <name evidence="3" type="ORF">C7R54_23580</name>
</gene>
<dbReference type="PANTHER" id="PTHR42928:SF5">
    <property type="entry name" value="BLR1237 PROTEIN"/>
    <property type="match status" value="1"/>
</dbReference>